<name>A0A2G5HZW8_CERBT</name>
<dbReference type="EMBL" id="CP134185">
    <property type="protein sequence ID" value="WPA97873.1"/>
    <property type="molecule type" value="Genomic_DNA"/>
</dbReference>
<evidence type="ECO:0000256" key="1">
    <source>
        <dbReference type="SAM" id="SignalP"/>
    </source>
</evidence>
<gene>
    <name evidence="2" type="ORF">CB0940_05336</name>
    <name evidence="3" type="ORF">RHO25_002484</name>
</gene>
<evidence type="ECO:0000313" key="5">
    <source>
        <dbReference type="Proteomes" id="UP001302367"/>
    </source>
</evidence>
<sequence length="243" mass="26330">MAFRTFFAASSLLLALASAAPQGDGSCTICIDKVNDCQNMYGACYDYCVETKKEFLVPECNGFPAYNETCEYGPNNNGPLAGECYPSNTTTVPGPVQDCMVCVDRVNECGLKYGACYDYCQMPQFDLGIPECNGVSGQKVSCQFKKNKDGKLIGGCHPSNTTQPTPPGETCDICIDRVNDCGQMYGGCYNFCNEPQKTFEVPECNGQKKTEICEYMSNDCGKVFGGCYPPEGPIPGWAEPPCP</sequence>
<accession>A0A2G5HZW8</accession>
<dbReference type="Proteomes" id="UP001302367">
    <property type="component" value="Chromosome 2"/>
</dbReference>
<keyword evidence="5" id="KW-1185">Reference proteome</keyword>
<reference evidence="2 4" key="1">
    <citation type="submission" date="2015-10" db="EMBL/GenBank/DDBJ databases">
        <title>The cercosporin biosynthetic gene cluster was horizontally transferred to several fungal lineages and shown to be expanded in Cercospora beticola based on microsynteny with recipient genomes.</title>
        <authorList>
            <person name="De Jonge R."/>
            <person name="Ebert M.K."/>
            <person name="Suttle J.C."/>
            <person name="Jurick Ii W.M."/>
            <person name="Secor G.A."/>
            <person name="Thomma B.P."/>
            <person name="Van De Peer Y."/>
            <person name="Bolton M.D."/>
        </authorList>
    </citation>
    <scope>NUCLEOTIDE SEQUENCE [LARGE SCALE GENOMIC DNA]</scope>
    <source>
        <strain evidence="2 4">09-40</strain>
    </source>
</reference>
<dbReference type="Proteomes" id="UP000230605">
    <property type="component" value="Chromosome 2"/>
</dbReference>
<dbReference type="OrthoDB" id="3924764at2759"/>
<feature type="chain" id="PRO_5013895648" evidence="1">
    <location>
        <begin position="20"/>
        <end position="243"/>
    </location>
</feature>
<dbReference type="EMBL" id="LKMD01000102">
    <property type="protein sequence ID" value="PIA98070.1"/>
    <property type="molecule type" value="Genomic_DNA"/>
</dbReference>
<reference evidence="3 5" key="2">
    <citation type="submission" date="2023-09" db="EMBL/GenBank/DDBJ databases">
        <title>Complete-Gapless Cercospora beticola genome.</title>
        <authorList>
            <person name="Wyatt N.A."/>
            <person name="Spanner R.E."/>
            <person name="Bolton M.D."/>
        </authorList>
    </citation>
    <scope>NUCLEOTIDE SEQUENCE [LARGE SCALE GENOMIC DNA]</scope>
    <source>
        <strain evidence="3">Cb09-40</strain>
    </source>
</reference>
<dbReference type="AlphaFoldDB" id="A0A2G5HZW8"/>
<evidence type="ECO:0000313" key="2">
    <source>
        <dbReference type="EMBL" id="PIA98070.1"/>
    </source>
</evidence>
<protein>
    <submittedName>
        <fullName evidence="2">Uncharacterized protein</fullName>
    </submittedName>
</protein>
<feature type="signal peptide" evidence="1">
    <location>
        <begin position="1"/>
        <end position="19"/>
    </location>
</feature>
<keyword evidence="1" id="KW-0732">Signal</keyword>
<evidence type="ECO:0000313" key="4">
    <source>
        <dbReference type="Proteomes" id="UP000230605"/>
    </source>
</evidence>
<proteinExistence type="predicted"/>
<organism evidence="2 4">
    <name type="scientific">Cercospora beticola</name>
    <name type="common">Sugarbeet leaf spot fungus</name>
    <dbReference type="NCBI Taxonomy" id="122368"/>
    <lineage>
        <taxon>Eukaryota</taxon>
        <taxon>Fungi</taxon>
        <taxon>Dikarya</taxon>
        <taxon>Ascomycota</taxon>
        <taxon>Pezizomycotina</taxon>
        <taxon>Dothideomycetes</taxon>
        <taxon>Dothideomycetidae</taxon>
        <taxon>Mycosphaerellales</taxon>
        <taxon>Mycosphaerellaceae</taxon>
        <taxon>Cercospora</taxon>
    </lineage>
</organism>
<evidence type="ECO:0000313" key="3">
    <source>
        <dbReference type="EMBL" id="WPA97873.1"/>
    </source>
</evidence>